<organism evidence="1 2">
    <name type="scientific">Cryobacterium glucosi</name>
    <dbReference type="NCBI Taxonomy" id="1259175"/>
    <lineage>
        <taxon>Bacteria</taxon>
        <taxon>Bacillati</taxon>
        <taxon>Actinomycetota</taxon>
        <taxon>Actinomycetes</taxon>
        <taxon>Micrococcales</taxon>
        <taxon>Microbacteriaceae</taxon>
        <taxon>Cryobacterium</taxon>
    </lineage>
</organism>
<proteinExistence type="predicted"/>
<dbReference type="Proteomes" id="UP000297604">
    <property type="component" value="Unassembled WGS sequence"/>
</dbReference>
<dbReference type="EMBL" id="SOFS01000016">
    <property type="protein sequence ID" value="TFC21393.1"/>
    <property type="molecule type" value="Genomic_DNA"/>
</dbReference>
<keyword evidence="2" id="KW-1185">Reference proteome</keyword>
<comment type="caution">
    <text evidence="1">The sequence shown here is derived from an EMBL/GenBank/DDBJ whole genome shotgun (WGS) entry which is preliminary data.</text>
</comment>
<dbReference type="RefSeq" id="WP_134446421.1">
    <property type="nucleotide sequence ID" value="NZ_SOFS01000016.1"/>
</dbReference>
<evidence type="ECO:0000313" key="2">
    <source>
        <dbReference type="Proteomes" id="UP000297604"/>
    </source>
</evidence>
<accession>A0ABY2INW4</accession>
<reference evidence="1 2" key="1">
    <citation type="submission" date="2019-03" db="EMBL/GenBank/DDBJ databases">
        <title>Genomics of glacier-inhabiting Cryobacterium strains.</title>
        <authorList>
            <person name="Liu Q."/>
            <person name="Xin Y.-H."/>
        </authorList>
    </citation>
    <scope>NUCLEOTIDE SEQUENCE [LARGE SCALE GENOMIC DNA]</scope>
    <source>
        <strain evidence="1 2">MDB1-5</strain>
    </source>
</reference>
<sequence>MIAGRLQARTADDIEVRALSGCEWRVIDRRIAPDNALCLIGFISKNHGSFEVMEFLNSVERAVFPSLKGAISYFVNSPSSIPGCSISETTNKAFS</sequence>
<protein>
    <submittedName>
        <fullName evidence="1">Uncharacterized protein</fullName>
    </submittedName>
</protein>
<name>A0ABY2INW4_9MICO</name>
<gene>
    <name evidence="1" type="ORF">E3O46_07320</name>
</gene>
<evidence type="ECO:0000313" key="1">
    <source>
        <dbReference type="EMBL" id="TFC21393.1"/>
    </source>
</evidence>